<proteinExistence type="predicted"/>
<evidence type="ECO:0000313" key="2">
    <source>
        <dbReference type="EMBL" id="EXZ30915.1"/>
    </source>
</evidence>
<keyword evidence="1" id="KW-0472">Membrane</keyword>
<protein>
    <submittedName>
        <fullName evidence="2">Putative membrane protein</fullName>
    </submittedName>
</protein>
<dbReference type="PATRIC" id="fig|1339327.3.peg.540"/>
<dbReference type="EMBL" id="JGDJ01000111">
    <property type="protein sequence ID" value="EXZ30915.1"/>
    <property type="molecule type" value="Genomic_DNA"/>
</dbReference>
<gene>
    <name evidence="2" type="ORF">M136_5324</name>
</gene>
<comment type="caution">
    <text evidence="2">The sequence shown here is derived from an EMBL/GenBank/DDBJ whole genome shotgun (WGS) entry which is preliminary data.</text>
</comment>
<dbReference type="Proteomes" id="UP000022082">
    <property type="component" value="Unassembled WGS sequence"/>
</dbReference>
<organism evidence="2 3">
    <name type="scientific">Bacteroides fragilis str. S36L11</name>
    <dbReference type="NCBI Taxonomy" id="1339327"/>
    <lineage>
        <taxon>Bacteria</taxon>
        <taxon>Pseudomonadati</taxon>
        <taxon>Bacteroidota</taxon>
        <taxon>Bacteroidia</taxon>
        <taxon>Bacteroidales</taxon>
        <taxon>Bacteroidaceae</taxon>
        <taxon>Bacteroides</taxon>
    </lineage>
</organism>
<dbReference type="AlphaFoldDB" id="A0A015X9Z1"/>
<keyword evidence="1" id="KW-0812">Transmembrane</keyword>
<sequence length="37" mass="4507">MRQTKDIRHIVFWHNVMIKWAENIIFVFGITIISYGE</sequence>
<evidence type="ECO:0000313" key="3">
    <source>
        <dbReference type="Proteomes" id="UP000022082"/>
    </source>
</evidence>
<reference evidence="2 3" key="1">
    <citation type="submission" date="2014-02" db="EMBL/GenBank/DDBJ databases">
        <authorList>
            <person name="Sears C."/>
            <person name="Carroll K."/>
            <person name="Sack B.R."/>
            <person name="Qadri F."/>
            <person name="Myers L.L."/>
            <person name="Chung G.-T."/>
            <person name="Escheverria P."/>
            <person name="Fraser C.M."/>
            <person name="Sadzewicz L."/>
            <person name="Shefchek K.A."/>
            <person name="Tallon L."/>
            <person name="Das S.P."/>
            <person name="Daugherty S."/>
            <person name="Mongodin E.F."/>
        </authorList>
    </citation>
    <scope>NUCLEOTIDE SEQUENCE [LARGE SCALE GENOMIC DNA]</scope>
    <source>
        <strain evidence="2 3">S36L11</strain>
    </source>
</reference>
<accession>A0A015X9Z1</accession>
<evidence type="ECO:0000256" key="1">
    <source>
        <dbReference type="SAM" id="Phobius"/>
    </source>
</evidence>
<name>A0A015X9Z1_BACFG</name>
<keyword evidence="1" id="KW-1133">Transmembrane helix</keyword>
<feature type="transmembrane region" description="Helical" evidence="1">
    <location>
        <begin position="12"/>
        <end position="35"/>
    </location>
</feature>